<protein>
    <recommendedName>
        <fullName evidence="2">Three-Cys-motif partner protein TcmP</fullName>
    </recommendedName>
</protein>
<dbReference type="InterPro" id="IPR031009">
    <property type="entry name" value="Tcm_partner"/>
</dbReference>
<gene>
    <name evidence="1" type="ORF">S03H2_49088</name>
</gene>
<comment type="caution">
    <text evidence="1">The sequence shown here is derived from an EMBL/GenBank/DDBJ whole genome shotgun (WGS) entry which is preliminary data.</text>
</comment>
<accession>X1JIR9</accession>
<dbReference type="EMBL" id="BARU01030997">
    <property type="protein sequence ID" value="GAH69633.1"/>
    <property type="molecule type" value="Genomic_DNA"/>
</dbReference>
<evidence type="ECO:0008006" key="2">
    <source>
        <dbReference type="Google" id="ProtNLM"/>
    </source>
</evidence>
<proteinExistence type="predicted"/>
<dbReference type="AlphaFoldDB" id="X1JIR9"/>
<sequence>RRALCLLDPYGLHLNWEVVFKAGQMKSIEIFLNFPVMDMNMNVLWRNLEKVDKSQLARMNAFWGDESWRNVAYIKTKGLFGDMEEKATIEQVVKAYQNRLKEVAGFAYVPDPIPMRNSTGAILYYLFFASPNKTGAKIVKDIFNKYKDRGVI</sequence>
<feature type="non-terminal residue" evidence="1">
    <location>
        <position position="1"/>
    </location>
</feature>
<organism evidence="1">
    <name type="scientific">marine sediment metagenome</name>
    <dbReference type="NCBI Taxonomy" id="412755"/>
    <lineage>
        <taxon>unclassified sequences</taxon>
        <taxon>metagenomes</taxon>
        <taxon>ecological metagenomes</taxon>
    </lineage>
</organism>
<reference evidence="1" key="1">
    <citation type="journal article" date="2014" name="Front. Microbiol.">
        <title>High frequency of phylogenetically diverse reductive dehalogenase-homologous genes in deep subseafloor sedimentary metagenomes.</title>
        <authorList>
            <person name="Kawai M."/>
            <person name="Futagami T."/>
            <person name="Toyoda A."/>
            <person name="Takaki Y."/>
            <person name="Nishi S."/>
            <person name="Hori S."/>
            <person name="Arai W."/>
            <person name="Tsubouchi T."/>
            <person name="Morono Y."/>
            <person name="Uchiyama I."/>
            <person name="Ito T."/>
            <person name="Fujiyama A."/>
            <person name="Inagaki F."/>
            <person name="Takami H."/>
        </authorList>
    </citation>
    <scope>NUCLEOTIDE SEQUENCE</scope>
    <source>
        <strain evidence="1">Expedition CK06-06</strain>
    </source>
</reference>
<dbReference type="NCBIfam" id="TIGR04474">
    <property type="entry name" value="tcm_partner"/>
    <property type="match status" value="1"/>
</dbReference>
<name>X1JIR9_9ZZZZ</name>
<evidence type="ECO:0000313" key="1">
    <source>
        <dbReference type="EMBL" id="GAH69633.1"/>
    </source>
</evidence>